<accession>A0A158P5P2</accession>
<feature type="transmembrane region" description="Helical" evidence="1">
    <location>
        <begin position="337"/>
        <end position="360"/>
    </location>
</feature>
<dbReference type="AlphaFoldDB" id="A0A158P5P2"/>
<evidence type="ECO:0000256" key="1">
    <source>
        <dbReference type="SAM" id="Phobius"/>
    </source>
</evidence>
<organism evidence="2 3">
    <name type="scientific">Tetranychus urticae</name>
    <name type="common">Two-spotted spider mite</name>
    <dbReference type="NCBI Taxonomy" id="32264"/>
    <lineage>
        <taxon>Eukaryota</taxon>
        <taxon>Metazoa</taxon>
        <taxon>Ecdysozoa</taxon>
        <taxon>Arthropoda</taxon>
        <taxon>Chelicerata</taxon>
        <taxon>Arachnida</taxon>
        <taxon>Acari</taxon>
        <taxon>Acariformes</taxon>
        <taxon>Trombidiformes</taxon>
        <taxon>Prostigmata</taxon>
        <taxon>Eleutherengona</taxon>
        <taxon>Raphignathae</taxon>
        <taxon>Tetranychoidea</taxon>
        <taxon>Tetranychidae</taxon>
        <taxon>Tetranychus</taxon>
    </lineage>
</organism>
<evidence type="ECO:0000313" key="3">
    <source>
        <dbReference type="Proteomes" id="UP000015104"/>
    </source>
</evidence>
<feature type="transmembrane region" description="Helical" evidence="1">
    <location>
        <begin position="246"/>
        <end position="262"/>
    </location>
</feature>
<feature type="transmembrane region" description="Helical" evidence="1">
    <location>
        <begin position="83"/>
        <end position="102"/>
    </location>
</feature>
<feature type="transmembrane region" description="Helical" evidence="1">
    <location>
        <begin position="179"/>
        <end position="206"/>
    </location>
</feature>
<evidence type="ECO:0008006" key="4">
    <source>
        <dbReference type="Google" id="ProtNLM"/>
    </source>
</evidence>
<proteinExistence type="predicted"/>
<reference evidence="2" key="2">
    <citation type="submission" date="2016-04" db="UniProtKB">
        <authorList>
            <consortium name="EnsemblMetazoa"/>
        </authorList>
    </citation>
    <scope>IDENTIFICATION</scope>
</reference>
<feature type="transmembrane region" description="Helical" evidence="1">
    <location>
        <begin position="122"/>
        <end position="142"/>
    </location>
</feature>
<sequence length="442" mass="51431">MMDVAAKRVDNKILNYFSNYLNAISSYFIAILDSNALRSKVRNIVRRTERLTIIFQVVRIGFNQTNIPYLNAIGYRRLKLMDWVIAFVSLVNVLRMTVLIFNTNETVAIYLGDFFFRSKDRIACLTWTSMAIAIMFAFREWVLNLEAKGKLQVLSICNDYKDGFNLITRRMRNRNIQRFRSTIFFVSLILYYAMVTVPIFMTILFFTPLLTNPWTYKIPRLAFFGTFWLFSVIFAAAFLLNHILGFGWYILCAFSFHLFQFLDLLDWANLLLENNNVLKYTEKDIQSFCLLIIRRLNSFEMASFKLRYVIFSYVIGYSFVGDIYIFLGVIVRVYSDFLANLLTIIGVFILPTIGVFGFVLGNFITELDKLTIRLHQLTIIGKFSVNTMSKIMEIMDRVAGPYNGVKIGDFITLEKTFFILFILENISTLMLFTVNIGPLISK</sequence>
<protein>
    <recommendedName>
        <fullName evidence="4">Gustatory receptor</fullName>
    </recommendedName>
</protein>
<dbReference type="EnsemblMetazoa" id="tetur85g00001.1">
    <property type="protein sequence ID" value="tetur85g00001.1"/>
    <property type="gene ID" value="tetur85g00001"/>
</dbReference>
<keyword evidence="1" id="KW-0812">Transmembrane</keyword>
<name>A0A158P5P2_TETUR</name>
<feature type="transmembrane region" description="Helical" evidence="1">
    <location>
        <begin position="417"/>
        <end position="440"/>
    </location>
</feature>
<reference evidence="3" key="1">
    <citation type="submission" date="2011-08" db="EMBL/GenBank/DDBJ databases">
        <authorList>
            <person name="Rombauts S."/>
        </authorList>
    </citation>
    <scope>NUCLEOTIDE SEQUENCE</scope>
    <source>
        <strain evidence="3">London</strain>
    </source>
</reference>
<feature type="transmembrane region" description="Helical" evidence="1">
    <location>
        <begin position="218"/>
        <end position="239"/>
    </location>
</feature>
<dbReference type="Proteomes" id="UP000015104">
    <property type="component" value="Unassembled WGS sequence"/>
</dbReference>
<dbReference type="EMBL" id="CAEY01001921">
    <property type="status" value="NOT_ANNOTATED_CDS"/>
    <property type="molecule type" value="Genomic_DNA"/>
</dbReference>
<feature type="transmembrane region" description="Helical" evidence="1">
    <location>
        <begin position="308"/>
        <end position="330"/>
    </location>
</feature>
<keyword evidence="1" id="KW-0472">Membrane</keyword>
<evidence type="ECO:0000313" key="2">
    <source>
        <dbReference type="EnsemblMetazoa" id="tetur85g00001.1"/>
    </source>
</evidence>
<keyword evidence="1" id="KW-1133">Transmembrane helix</keyword>
<keyword evidence="3" id="KW-1185">Reference proteome</keyword>